<feature type="domain" description="Major facilitator superfamily associated" evidence="9">
    <location>
        <begin position="19"/>
        <end position="372"/>
    </location>
</feature>
<dbReference type="Pfam" id="PF12832">
    <property type="entry name" value="MFS_1_like"/>
    <property type="match status" value="1"/>
</dbReference>
<keyword evidence="5 8" id="KW-0812">Transmembrane</keyword>
<gene>
    <name evidence="10" type="ORF">OB236_04230</name>
</gene>
<feature type="transmembrane region" description="Helical" evidence="8">
    <location>
        <begin position="47"/>
        <end position="69"/>
    </location>
</feature>
<keyword evidence="7 8" id="KW-0472">Membrane</keyword>
<evidence type="ECO:0000256" key="3">
    <source>
        <dbReference type="ARBA" id="ARBA00022475"/>
    </source>
</evidence>
<evidence type="ECO:0000256" key="1">
    <source>
        <dbReference type="ARBA" id="ARBA00004429"/>
    </source>
</evidence>
<keyword evidence="6 8" id="KW-1133">Transmembrane helix</keyword>
<dbReference type="RefSeq" id="WP_262682911.1">
    <property type="nucleotide sequence ID" value="NZ_JAOQIO010000007.1"/>
</dbReference>
<feature type="transmembrane region" description="Helical" evidence="8">
    <location>
        <begin position="369"/>
        <end position="392"/>
    </location>
</feature>
<evidence type="ECO:0000256" key="6">
    <source>
        <dbReference type="ARBA" id="ARBA00022989"/>
    </source>
</evidence>
<evidence type="ECO:0000256" key="4">
    <source>
        <dbReference type="ARBA" id="ARBA00022519"/>
    </source>
</evidence>
<accession>A0ABT2UCC0</accession>
<feature type="transmembrane region" description="Helical" evidence="8">
    <location>
        <begin position="142"/>
        <end position="164"/>
    </location>
</feature>
<comment type="subcellular location">
    <subcellularLocation>
        <location evidence="1">Cell inner membrane</location>
        <topology evidence="1">Multi-pass membrane protein</topology>
    </subcellularLocation>
</comment>
<evidence type="ECO:0000313" key="11">
    <source>
        <dbReference type="Proteomes" id="UP001652445"/>
    </source>
</evidence>
<keyword evidence="4" id="KW-0997">Cell inner membrane</keyword>
<proteinExistence type="predicted"/>
<name>A0ABT2UCC0_9BACL</name>
<dbReference type="InterPro" id="IPR024989">
    <property type="entry name" value="MFS_assoc_dom"/>
</dbReference>
<feature type="transmembrane region" description="Helical" evidence="8">
    <location>
        <begin position="341"/>
        <end position="363"/>
    </location>
</feature>
<dbReference type="SUPFAM" id="SSF103473">
    <property type="entry name" value="MFS general substrate transporter"/>
    <property type="match status" value="1"/>
</dbReference>
<evidence type="ECO:0000256" key="8">
    <source>
        <dbReference type="SAM" id="Phobius"/>
    </source>
</evidence>
<dbReference type="Gene3D" id="1.20.1250.20">
    <property type="entry name" value="MFS general substrate transporter like domains"/>
    <property type="match status" value="2"/>
</dbReference>
<feature type="transmembrane region" description="Helical" evidence="8">
    <location>
        <begin position="81"/>
        <end position="98"/>
    </location>
</feature>
<feature type="transmembrane region" description="Helical" evidence="8">
    <location>
        <begin position="170"/>
        <end position="187"/>
    </location>
</feature>
<evidence type="ECO:0000259" key="9">
    <source>
        <dbReference type="Pfam" id="PF12832"/>
    </source>
</evidence>
<feature type="transmembrane region" description="Helical" evidence="8">
    <location>
        <begin position="104"/>
        <end position="121"/>
    </location>
</feature>
<feature type="transmembrane region" description="Helical" evidence="8">
    <location>
        <begin position="247"/>
        <end position="266"/>
    </location>
</feature>
<keyword evidence="11" id="KW-1185">Reference proteome</keyword>
<feature type="transmembrane region" description="Helical" evidence="8">
    <location>
        <begin position="21"/>
        <end position="41"/>
    </location>
</feature>
<feature type="transmembrane region" description="Helical" evidence="8">
    <location>
        <begin position="301"/>
        <end position="321"/>
    </location>
</feature>
<keyword evidence="3" id="KW-1003">Cell membrane</keyword>
<dbReference type="InterPro" id="IPR036259">
    <property type="entry name" value="MFS_trans_sf"/>
</dbReference>
<evidence type="ECO:0000313" key="10">
    <source>
        <dbReference type="EMBL" id="MCU6791334.1"/>
    </source>
</evidence>
<dbReference type="Proteomes" id="UP001652445">
    <property type="component" value="Unassembled WGS sequence"/>
</dbReference>
<evidence type="ECO:0000256" key="5">
    <source>
        <dbReference type="ARBA" id="ARBA00022692"/>
    </source>
</evidence>
<protein>
    <submittedName>
        <fullName evidence="10">MFS transporter</fullName>
    </submittedName>
</protein>
<comment type="caution">
    <text evidence="10">The sequence shown here is derived from an EMBL/GenBank/DDBJ whole genome shotgun (WGS) entry which is preliminary data.</text>
</comment>
<dbReference type="EMBL" id="JAOQIO010000007">
    <property type="protein sequence ID" value="MCU6791334.1"/>
    <property type="molecule type" value="Genomic_DNA"/>
</dbReference>
<dbReference type="PANTHER" id="PTHR23522:SF10">
    <property type="entry name" value="3-PHENYLPROPIONIC ACID TRANSPORTER-RELATED"/>
    <property type="match status" value="1"/>
</dbReference>
<evidence type="ECO:0000256" key="2">
    <source>
        <dbReference type="ARBA" id="ARBA00022448"/>
    </source>
</evidence>
<feature type="transmembrane region" description="Helical" evidence="8">
    <location>
        <begin position="278"/>
        <end position="295"/>
    </location>
</feature>
<organism evidence="10 11">
    <name type="scientific">Paenibacillus baimaensis</name>
    <dbReference type="NCBI Taxonomy" id="2982185"/>
    <lineage>
        <taxon>Bacteria</taxon>
        <taxon>Bacillati</taxon>
        <taxon>Bacillota</taxon>
        <taxon>Bacilli</taxon>
        <taxon>Bacillales</taxon>
        <taxon>Paenibacillaceae</taxon>
        <taxon>Paenibacillus</taxon>
    </lineage>
</organism>
<dbReference type="PANTHER" id="PTHR23522">
    <property type="entry name" value="BLL5896 PROTEIN"/>
    <property type="match status" value="1"/>
</dbReference>
<feature type="transmembrane region" description="Helical" evidence="8">
    <location>
        <begin position="208"/>
        <end position="227"/>
    </location>
</feature>
<sequence length="401" mass="44502">MATKMSEASSVNVRSFGVIKGFNFFIYGAIAIYSSFFPLYLKAIGMSNFMIGLLLAGGPFISLLSNPFWGYWSDRLQNGRRILILLLVGNGLVMQAVFAVHSTYFIYGLMLIYFFFQSPLFSQSNSLILDVVERTGHKFGAFRLWGALGWAIMAVVTGPILEWLGIREFWIVYGLMIVISIVLGCMLPRQVPTVSAKKISAGGYGKILGNKLFLSLIIIGILISIPNSMNNIFVSIYISDMGGSNALIGWSAFLSSIFEIPVYLLLDRYLRRNNKTMIACLIVVSLLYALRWLLMSMAVTPYQIIFTQTLHCLTFAGYYYVGTQLTAYLIPQQFRASGQAVYALSWGGLAGIIAGIIGGWMFQDLGAPTMYRICTLMALLGAAGFATMYMYAFKSTTHHHT</sequence>
<keyword evidence="2" id="KW-0813">Transport</keyword>
<evidence type="ECO:0000256" key="7">
    <source>
        <dbReference type="ARBA" id="ARBA00023136"/>
    </source>
</evidence>
<reference evidence="10 11" key="1">
    <citation type="submission" date="2022-09" db="EMBL/GenBank/DDBJ databases">
        <authorList>
            <person name="Han X.L."/>
            <person name="Wang Q."/>
            <person name="Lu T."/>
        </authorList>
    </citation>
    <scope>NUCLEOTIDE SEQUENCE [LARGE SCALE GENOMIC DNA]</scope>
    <source>
        <strain evidence="10 11">WQ 127069</strain>
    </source>
</reference>